<accession>A0ABM4BL57</accession>
<dbReference type="PANTHER" id="PTHR12563:SF23">
    <property type="entry name" value="BCDNA.GH07066"/>
    <property type="match status" value="1"/>
</dbReference>
<keyword evidence="2" id="KW-1185">Reference proteome</keyword>
<name>A0ABM4BL57_HYDVU</name>
<dbReference type="RefSeq" id="XP_065649797.1">
    <property type="nucleotide sequence ID" value="XM_065793725.1"/>
</dbReference>
<evidence type="ECO:0000313" key="2">
    <source>
        <dbReference type="Proteomes" id="UP001652625"/>
    </source>
</evidence>
<dbReference type="GeneID" id="136078275"/>
<organism evidence="2 3">
    <name type="scientific">Hydra vulgaris</name>
    <name type="common">Hydra</name>
    <name type="synonym">Hydra attenuata</name>
    <dbReference type="NCBI Taxonomy" id="6087"/>
    <lineage>
        <taxon>Eukaryota</taxon>
        <taxon>Metazoa</taxon>
        <taxon>Cnidaria</taxon>
        <taxon>Hydrozoa</taxon>
        <taxon>Hydroidolina</taxon>
        <taxon>Anthoathecata</taxon>
        <taxon>Aplanulata</taxon>
        <taxon>Hydridae</taxon>
        <taxon>Hydra</taxon>
    </lineage>
</organism>
<reference evidence="3 4" key="1">
    <citation type="submission" date="2025-05" db="UniProtKB">
        <authorList>
            <consortium name="RefSeq"/>
        </authorList>
    </citation>
    <scope>IDENTIFICATION</scope>
</reference>
<sequence>MDPIDFSIEDVLEKWNVLQQDCGKKCDTSNDSLWYRQKTSFSANTLHRKKRTSNKQVGFTNVQPRKFCIQPPTLQTCFQTYQISACKLCQNIIESVEINESSLGQTVDLFKFIEKHKGITERWFYQLFKNTNSPVFFQSKDRLLLQKINKNRHPLIFIHDGCSLIHTIYVYIYIAAILGEIPAVFINEKLVSSFLLRYFMEKIGFVFMKEPSDVIMKLGSLHEAEKCVILPNSACQLSISNLLLNEIRIKGCKPNALIIPIACSTENKNSGITYLSLSMPIYLKSLLDHSHNMNEHNIKDEENNLINRHLNYDFFQASAVLPVHLLSYTFLVLHRKGLSREKLKRASEEILEELKSMDVFLGFSGDIESVIAHGVEVLCNQSLLLVIDGIVLPQINDSVKAFHLFSYSLKIFQIMMPKAILACSLISTIGGEIKLRQGYGEPFTFKTQTVIENAEFLAELFSYMFDYHCPFSVFSSTIMDTFDKFVAMDIITSQQQHFEDQAHKKLSQSVNAEFIDEEEEVFGGADADNSQIFEFLPSESNIQLLSNWRACVIPFIEIAYLIANLIHIKKTGEHFSSMDIFNLCLQRFKDGLFENGEILDQSYVTKFLEYLFEKEYVDDVDDENTFVKSSISGQTLNQLLVTIVKYRI</sequence>
<evidence type="ECO:0000313" key="4">
    <source>
        <dbReference type="RefSeq" id="XP_065649797.1"/>
    </source>
</evidence>
<dbReference type="PANTHER" id="PTHR12563">
    <property type="entry name" value="GLYCEROL-3-PHOSPHATE ACYLTRANSFERASE"/>
    <property type="match status" value="1"/>
</dbReference>
<dbReference type="RefSeq" id="XP_065649796.1">
    <property type="nucleotide sequence ID" value="XM_065793724.1"/>
</dbReference>
<dbReference type="InterPro" id="IPR045520">
    <property type="entry name" value="GPAT/DHAPAT_C"/>
</dbReference>
<feature type="domain" description="GPAT/DHAPAT C-terminal" evidence="1">
    <location>
        <begin position="266"/>
        <end position="618"/>
    </location>
</feature>
<dbReference type="Pfam" id="PF19277">
    <property type="entry name" value="GPAT_C"/>
    <property type="match status" value="1"/>
</dbReference>
<dbReference type="InterPro" id="IPR022284">
    <property type="entry name" value="GPAT/DHAPAT"/>
</dbReference>
<protein>
    <submittedName>
        <fullName evidence="3 4">Uncharacterized protein LOC136078275</fullName>
    </submittedName>
</protein>
<proteinExistence type="predicted"/>
<gene>
    <name evidence="3 4" type="primary">LOC136078275</name>
</gene>
<dbReference type="Proteomes" id="UP001652625">
    <property type="component" value="Chromosome 03"/>
</dbReference>
<evidence type="ECO:0000259" key="1">
    <source>
        <dbReference type="Pfam" id="PF19277"/>
    </source>
</evidence>
<evidence type="ECO:0000313" key="3">
    <source>
        <dbReference type="RefSeq" id="XP_065649796.1"/>
    </source>
</evidence>